<keyword evidence="1" id="KW-0472">Membrane</keyword>
<organism evidence="2 3">
    <name type="scientific">Gilvimarinus gilvus</name>
    <dbReference type="NCBI Taxonomy" id="3058038"/>
    <lineage>
        <taxon>Bacteria</taxon>
        <taxon>Pseudomonadati</taxon>
        <taxon>Pseudomonadota</taxon>
        <taxon>Gammaproteobacteria</taxon>
        <taxon>Cellvibrionales</taxon>
        <taxon>Cellvibrionaceae</taxon>
        <taxon>Gilvimarinus</taxon>
    </lineage>
</organism>
<dbReference type="EMBL" id="JAXAFO010000010">
    <property type="protein sequence ID" value="MDX6849274.1"/>
    <property type="molecule type" value="Genomic_DNA"/>
</dbReference>
<dbReference type="RefSeq" id="WP_302721513.1">
    <property type="nucleotide sequence ID" value="NZ_JAULRU010000319.1"/>
</dbReference>
<sequence length="153" mass="16128">MCSVLLVSVFAAVEFNPAARFVLGDGCINVTPVAVSHLIAADKGVASRLVAGCATALVLAAVPVYIVANARTYQATNNSGIGIVLVAKADRSANRSTDNRMGMAAFRGSAVFHGLPDYTGFIDGFRVQNPPIVWSVFMGQRCMAQCCKCQRQA</sequence>
<keyword evidence="1" id="KW-1133">Transmembrane helix</keyword>
<evidence type="ECO:0000313" key="3">
    <source>
        <dbReference type="Proteomes" id="UP001273505"/>
    </source>
</evidence>
<name>A0ABU4RX78_9GAMM</name>
<keyword evidence="1" id="KW-0812">Transmembrane</keyword>
<gene>
    <name evidence="2" type="ORF">SCD92_07870</name>
</gene>
<protein>
    <submittedName>
        <fullName evidence="2">Uncharacterized protein</fullName>
    </submittedName>
</protein>
<evidence type="ECO:0000313" key="2">
    <source>
        <dbReference type="EMBL" id="MDX6849274.1"/>
    </source>
</evidence>
<reference evidence="2 3" key="1">
    <citation type="submission" date="2023-11" db="EMBL/GenBank/DDBJ databases">
        <title>Gilvimarinus fulvus sp. nov., isolated from the surface of Kelp.</title>
        <authorList>
            <person name="Sun Y.Y."/>
            <person name="Gong Y."/>
            <person name="Du Z.J."/>
        </authorList>
    </citation>
    <scope>NUCLEOTIDE SEQUENCE [LARGE SCALE GENOMIC DNA]</scope>
    <source>
        <strain evidence="2 3">SDUM040013</strain>
    </source>
</reference>
<comment type="caution">
    <text evidence="2">The sequence shown here is derived from an EMBL/GenBank/DDBJ whole genome shotgun (WGS) entry which is preliminary data.</text>
</comment>
<accession>A0ABU4RX78</accession>
<dbReference type="Proteomes" id="UP001273505">
    <property type="component" value="Unassembled WGS sequence"/>
</dbReference>
<keyword evidence="3" id="KW-1185">Reference proteome</keyword>
<proteinExistence type="predicted"/>
<evidence type="ECO:0000256" key="1">
    <source>
        <dbReference type="SAM" id="Phobius"/>
    </source>
</evidence>
<feature type="transmembrane region" description="Helical" evidence="1">
    <location>
        <begin position="48"/>
        <end position="68"/>
    </location>
</feature>